<evidence type="ECO:0000313" key="2">
    <source>
        <dbReference type="EMBL" id="QQP84598.1"/>
    </source>
</evidence>
<feature type="domain" description="NadR/Ttd14 AAA" evidence="1">
    <location>
        <begin position="9"/>
        <end position="171"/>
    </location>
</feature>
<dbReference type="KEGG" id="eaz:JHT90_09255"/>
<name>A0A974NDF0_9GAMM</name>
<dbReference type="Pfam" id="PF13521">
    <property type="entry name" value="AAA_28"/>
    <property type="match status" value="1"/>
</dbReference>
<dbReference type="RefSeq" id="WP_201090495.1">
    <property type="nucleotide sequence ID" value="NZ_CP067393.1"/>
</dbReference>
<dbReference type="SUPFAM" id="SSF52540">
    <property type="entry name" value="P-loop containing nucleoside triphosphate hydrolases"/>
    <property type="match status" value="1"/>
</dbReference>
<dbReference type="Gene3D" id="3.40.50.300">
    <property type="entry name" value="P-loop containing nucleotide triphosphate hydrolases"/>
    <property type="match status" value="1"/>
</dbReference>
<accession>A0A974NDF0</accession>
<dbReference type="InterPro" id="IPR038727">
    <property type="entry name" value="NadR/Ttd14_AAA_dom"/>
</dbReference>
<evidence type="ECO:0000259" key="1">
    <source>
        <dbReference type="Pfam" id="PF13521"/>
    </source>
</evidence>
<dbReference type="EMBL" id="CP067393">
    <property type="protein sequence ID" value="QQP84598.1"/>
    <property type="molecule type" value="Genomic_DNA"/>
</dbReference>
<sequence length="182" mass="20684">MMKDTNHLFVITGGPGSGKTTLIRELVKSYTVKAESGRAVIQQQLQTAGQALPWVNPLAFAEQMLAKDVCSYNEAKQQPSPVIFDRGIPDICGYLITVNREVPLPIKKAAESYLYNRNVFIAPYWPEIFEQDAERKQTHEEAKLTAEVMRDVYMQLGYTLIQLPKVSVAERIDFIKNYLEDK</sequence>
<keyword evidence="3" id="KW-1185">Reference proteome</keyword>
<organism evidence="2 3">
    <name type="scientific">Entomomonas asaccharolytica</name>
    <dbReference type="NCBI Taxonomy" id="2785331"/>
    <lineage>
        <taxon>Bacteria</taxon>
        <taxon>Pseudomonadati</taxon>
        <taxon>Pseudomonadota</taxon>
        <taxon>Gammaproteobacteria</taxon>
        <taxon>Pseudomonadales</taxon>
        <taxon>Pseudomonadaceae</taxon>
        <taxon>Entomomonas</taxon>
    </lineage>
</organism>
<protein>
    <submittedName>
        <fullName evidence="2">AAA family ATPase</fullName>
    </submittedName>
</protein>
<dbReference type="Proteomes" id="UP000595278">
    <property type="component" value="Chromosome"/>
</dbReference>
<proteinExistence type="predicted"/>
<dbReference type="AlphaFoldDB" id="A0A974NDF0"/>
<dbReference type="InterPro" id="IPR027417">
    <property type="entry name" value="P-loop_NTPase"/>
</dbReference>
<evidence type="ECO:0000313" key="3">
    <source>
        <dbReference type="Proteomes" id="UP000595278"/>
    </source>
</evidence>
<reference evidence="2 3" key="1">
    <citation type="submission" date="2021-01" db="EMBL/GenBank/DDBJ databases">
        <title>Entomomonas sp. F2A isolated from a house cricket (Acheta domesticus).</title>
        <authorList>
            <person name="Spergser J."/>
            <person name="Busse H.-J."/>
        </authorList>
    </citation>
    <scope>NUCLEOTIDE SEQUENCE [LARGE SCALE GENOMIC DNA]</scope>
    <source>
        <strain evidence="2 3">F2A</strain>
    </source>
</reference>
<gene>
    <name evidence="2" type="ORF">JHT90_09255</name>
</gene>